<sequence>MACGRGGRGGDPNGSGAAAATLCAADGALHPGRADRVAGGSTACSGALCPGLAAGRGCVVHAVHGPGPDPQAGLVGDGNRLARHGLRAGAALALCSGWSAGRGNGAALAGGRGSRFHAGRVVRAGVHAGSGQQRASAPAYARATTDRAESPGHARLSAGFAVSAGAQVQVDWLAEPAGAGVADARPSTPIPSKAAEGSAPVQSSPATSAGKLWLCLQFSDLPLEVQPEYDPRTPLAVTTVVRQRVVVMAVSPAARACGVEPGLHPAAAQAMCPELRLERRDEPAEARRLDALARWAMRWSSWISVSTPDRLLLEVGGSRRLFGGLQALQQRVVDELSGQGHAVQTAMARSARAAAWLAPWVSGAVAEDEDATRRLLAALPVEALGLPSKGQTRLQRAGLHHLGQLMRLPRDGLARRYGAGVLRELDEALGQRPEAMPRFSPPERFVAELELPMPESATPRLRAAAEHLIEQLVRYLRGHDAAVDCLRLRLFHERQPASRLDIGLAMAGRDPVRIGRVLAEHLDRLGLPEPVRSLRLEAPRIVSLAAGTQDWLDSRGDDDWLATLELWQSRLGAKAVQGLSARADYRPEAAWVQHPPGAVNAACPPVTAPRPMWLLREPQAMVVRHHQPTYNGPLIRESGPERIEQGWWDTTSDQGGDICRDYYVMRDRFGARLWVFQDRQRLGWWLHGHFA</sequence>
<dbReference type="GO" id="GO:0006281">
    <property type="term" value="P:DNA repair"/>
    <property type="evidence" value="ECO:0007669"/>
    <property type="project" value="InterPro"/>
</dbReference>
<keyword evidence="5" id="KW-1185">Reference proteome</keyword>
<dbReference type="PANTHER" id="PTHR35369:SF2">
    <property type="entry name" value="BLR3025 PROTEIN"/>
    <property type="match status" value="1"/>
</dbReference>
<dbReference type="InterPro" id="IPR050356">
    <property type="entry name" value="SulA_CellDiv_inhibitor"/>
</dbReference>
<organism evidence="4 5">
    <name type="scientific">Abyssibacter profundi</name>
    <dbReference type="NCBI Taxonomy" id="2182787"/>
    <lineage>
        <taxon>Bacteria</taxon>
        <taxon>Pseudomonadati</taxon>
        <taxon>Pseudomonadota</taxon>
        <taxon>Gammaproteobacteria</taxon>
        <taxon>Chromatiales</taxon>
        <taxon>Oceanococcaceae</taxon>
        <taxon>Abyssibacter</taxon>
    </lineage>
</organism>
<feature type="region of interest" description="Disordered" evidence="2">
    <location>
        <begin position="180"/>
        <end position="203"/>
    </location>
</feature>
<dbReference type="InterPro" id="IPR043502">
    <property type="entry name" value="DNA/RNA_pol_sf"/>
</dbReference>
<reference evidence="4 5" key="1">
    <citation type="submission" date="2018-05" db="EMBL/GenBank/DDBJ databases">
        <title>Abyssibacter profundi OUC007T gen. nov., sp. nov, a marine bacterium isolated from seawater of the Mariana Trench.</title>
        <authorList>
            <person name="Zhou S."/>
        </authorList>
    </citation>
    <scope>NUCLEOTIDE SEQUENCE [LARGE SCALE GENOMIC DNA]</scope>
    <source>
        <strain evidence="4 5">OUC007</strain>
    </source>
</reference>
<accession>A0A363UPF4</accession>
<dbReference type="EMBL" id="QEQK01000002">
    <property type="protein sequence ID" value="PWN57333.1"/>
    <property type="molecule type" value="Genomic_DNA"/>
</dbReference>
<dbReference type="CDD" id="cd03468">
    <property type="entry name" value="PolY_like"/>
    <property type="match status" value="1"/>
</dbReference>
<dbReference type="SUPFAM" id="SSF56672">
    <property type="entry name" value="DNA/RNA polymerases"/>
    <property type="match status" value="1"/>
</dbReference>
<dbReference type="Pfam" id="PF00817">
    <property type="entry name" value="IMS"/>
    <property type="match status" value="1"/>
</dbReference>
<evidence type="ECO:0000256" key="1">
    <source>
        <dbReference type="ARBA" id="ARBA00022763"/>
    </source>
</evidence>
<gene>
    <name evidence="4" type="ORF">DEH80_02200</name>
</gene>
<dbReference type="InterPro" id="IPR001126">
    <property type="entry name" value="UmuC"/>
</dbReference>
<keyword evidence="1" id="KW-0227">DNA damage</keyword>
<comment type="caution">
    <text evidence="4">The sequence shown here is derived from an EMBL/GenBank/DDBJ whole genome shotgun (WGS) entry which is preliminary data.</text>
</comment>
<evidence type="ECO:0000256" key="2">
    <source>
        <dbReference type="SAM" id="MobiDB-lite"/>
    </source>
</evidence>
<feature type="domain" description="UmuC" evidence="3">
    <location>
        <begin position="227"/>
        <end position="340"/>
    </location>
</feature>
<evidence type="ECO:0000259" key="3">
    <source>
        <dbReference type="Pfam" id="PF00817"/>
    </source>
</evidence>
<evidence type="ECO:0000313" key="5">
    <source>
        <dbReference type="Proteomes" id="UP000251800"/>
    </source>
</evidence>
<proteinExistence type="predicted"/>
<dbReference type="OrthoDB" id="5298951at2"/>
<dbReference type="AlphaFoldDB" id="A0A363UPF4"/>
<protein>
    <recommendedName>
        <fullName evidence="3">UmuC domain-containing protein</fullName>
    </recommendedName>
</protein>
<evidence type="ECO:0000313" key="4">
    <source>
        <dbReference type="EMBL" id="PWN57333.1"/>
    </source>
</evidence>
<dbReference type="Gene3D" id="3.40.1170.60">
    <property type="match status" value="1"/>
</dbReference>
<dbReference type="PANTHER" id="PTHR35369">
    <property type="entry name" value="BLR3025 PROTEIN-RELATED"/>
    <property type="match status" value="1"/>
</dbReference>
<name>A0A363UPF4_9GAMM</name>
<dbReference type="Proteomes" id="UP000251800">
    <property type="component" value="Unassembled WGS sequence"/>
</dbReference>